<dbReference type="Gene3D" id="3.40.50.2300">
    <property type="match status" value="1"/>
</dbReference>
<name>A0A2M7VKL3_9BACT</name>
<comment type="caution">
    <text evidence="4">The sequence shown here is derived from an EMBL/GenBank/DDBJ whole genome shotgun (WGS) entry which is preliminary data.</text>
</comment>
<keyword evidence="1 2" id="KW-0597">Phosphoprotein</keyword>
<dbReference type="Proteomes" id="UP000231469">
    <property type="component" value="Unassembled WGS sequence"/>
</dbReference>
<dbReference type="SMART" id="SM00448">
    <property type="entry name" value="REC"/>
    <property type="match status" value="1"/>
</dbReference>
<dbReference type="SUPFAM" id="SSF52172">
    <property type="entry name" value="CheY-like"/>
    <property type="match status" value="1"/>
</dbReference>
<dbReference type="PROSITE" id="PS50110">
    <property type="entry name" value="RESPONSE_REGULATORY"/>
    <property type="match status" value="1"/>
</dbReference>
<evidence type="ECO:0000313" key="5">
    <source>
        <dbReference type="Proteomes" id="UP000231469"/>
    </source>
</evidence>
<dbReference type="InterPro" id="IPR011006">
    <property type="entry name" value="CheY-like_superfamily"/>
</dbReference>
<dbReference type="EMBL" id="PFPS01000057">
    <property type="protein sequence ID" value="PJA02333.1"/>
    <property type="molecule type" value="Genomic_DNA"/>
</dbReference>
<proteinExistence type="predicted"/>
<sequence length="122" mass="13611">MKKILFIEDESALQKTFGDILKSKGYGVLKALDGESGLRSAQGERPDLILLDLILPKMDGFEVLKELKENEETKNIPVIILTNLEETEDIQKALELGATTYLVKSSYTLEEVVNKIEKALGE</sequence>
<reference evidence="5" key="1">
    <citation type="submission" date="2017-09" db="EMBL/GenBank/DDBJ databases">
        <title>Depth-based differentiation of microbial function through sediment-hosted aquifers and enrichment of novel symbionts in the deep terrestrial subsurface.</title>
        <authorList>
            <person name="Probst A.J."/>
            <person name="Ladd B."/>
            <person name="Jarett J.K."/>
            <person name="Geller-Mcgrath D.E."/>
            <person name="Sieber C.M.K."/>
            <person name="Emerson J.B."/>
            <person name="Anantharaman K."/>
            <person name="Thomas B.C."/>
            <person name="Malmstrom R."/>
            <person name="Stieglmeier M."/>
            <person name="Klingl A."/>
            <person name="Woyke T."/>
            <person name="Ryan C.M."/>
            <person name="Banfield J.F."/>
        </authorList>
    </citation>
    <scope>NUCLEOTIDE SEQUENCE [LARGE SCALE GENOMIC DNA]</scope>
</reference>
<accession>A0A2M7VKL3</accession>
<feature type="domain" description="Response regulatory" evidence="3">
    <location>
        <begin position="3"/>
        <end position="119"/>
    </location>
</feature>
<feature type="modified residue" description="4-aspartylphosphate" evidence="2">
    <location>
        <position position="52"/>
    </location>
</feature>
<dbReference type="PANTHER" id="PTHR44591">
    <property type="entry name" value="STRESS RESPONSE REGULATOR PROTEIN 1"/>
    <property type="match status" value="1"/>
</dbReference>
<dbReference type="PANTHER" id="PTHR44591:SF3">
    <property type="entry name" value="RESPONSE REGULATORY DOMAIN-CONTAINING PROTEIN"/>
    <property type="match status" value="1"/>
</dbReference>
<evidence type="ECO:0000256" key="2">
    <source>
        <dbReference type="PROSITE-ProRule" id="PRU00169"/>
    </source>
</evidence>
<dbReference type="GO" id="GO:0000160">
    <property type="term" value="P:phosphorelay signal transduction system"/>
    <property type="evidence" value="ECO:0007669"/>
    <property type="project" value="InterPro"/>
</dbReference>
<evidence type="ECO:0000259" key="3">
    <source>
        <dbReference type="PROSITE" id="PS50110"/>
    </source>
</evidence>
<dbReference type="InterPro" id="IPR001789">
    <property type="entry name" value="Sig_transdc_resp-reg_receiver"/>
</dbReference>
<dbReference type="Pfam" id="PF00072">
    <property type="entry name" value="Response_reg"/>
    <property type="match status" value="1"/>
</dbReference>
<organism evidence="4 5">
    <name type="scientific">bacterium (Candidatus Gribaldobacteria) CG_4_10_14_0_2_um_filter_36_18</name>
    <dbReference type="NCBI Taxonomy" id="2014264"/>
    <lineage>
        <taxon>Bacteria</taxon>
        <taxon>Candidatus Gribaldobacteria</taxon>
    </lineage>
</organism>
<gene>
    <name evidence="4" type="ORF">COX73_01330</name>
</gene>
<dbReference type="AlphaFoldDB" id="A0A2M7VKL3"/>
<evidence type="ECO:0000256" key="1">
    <source>
        <dbReference type="ARBA" id="ARBA00022553"/>
    </source>
</evidence>
<protein>
    <submittedName>
        <fullName evidence="4">Response regulator</fullName>
    </submittedName>
</protein>
<evidence type="ECO:0000313" key="4">
    <source>
        <dbReference type="EMBL" id="PJA02333.1"/>
    </source>
</evidence>
<dbReference type="InterPro" id="IPR050595">
    <property type="entry name" value="Bact_response_regulator"/>
</dbReference>